<evidence type="ECO:0000313" key="1">
    <source>
        <dbReference type="EMBL" id="JAD96858.1"/>
    </source>
</evidence>
<organism evidence="1">
    <name type="scientific">Arundo donax</name>
    <name type="common">Giant reed</name>
    <name type="synonym">Donax arundinaceus</name>
    <dbReference type="NCBI Taxonomy" id="35708"/>
    <lineage>
        <taxon>Eukaryota</taxon>
        <taxon>Viridiplantae</taxon>
        <taxon>Streptophyta</taxon>
        <taxon>Embryophyta</taxon>
        <taxon>Tracheophyta</taxon>
        <taxon>Spermatophyta</taxon>
        <taxon>Magnoliopsida</taxon>
        <taxon>Liliopsida</taxon>
        <taxon>Poales</taxon>
        <taxon>Poaceae</taxon>
        <taxon>PACMAD clade</taxon>
        <taxon>Arundinoideae</taxon>
        <taxon>Arundineae</taxon>
        <taxon>Arundo</taxon>
    </lineage>
</organism>
<reference evidence="1" key="1">
    <citation type="submission" date="2014-09" db="EMBL/GenBank/DDBJ databases">
        <authorList>
            <person name="Magalhaes I.L.F."/>
            <person name="Oliveira U."/>
            <person name="Santos F.R."/>
            <person name="Vidigal T.H.D.A."/>
            <person name="Brescovit A.D."/>
            <person name="Santos A.J."/>
        </authorList>
    </citation>
    <scope>NUCLEOTIDE SEQUENCE</scope>
    <source>
        <tissue evidence="1">Shoot tissue taken approximately 20 cm above the soil surface</tissue>
    </source>
</reference>
<name>A0A0A9ECW2_ARUDO</name>
<protein>
    <submittedName>
        <fullName evidence="1">Uncharacterized protein</fullName>
    </submittedName>
</protein>
<proteinExistence type="predicted"/>
<accession>A0A0A9ECW2</accession>
<reference evidence="1" key="2">
    <citation type="journal article" date="2015" name="Data Brief">
        <title>Shoot transcriptome of the giant reed, Arundo donax.</title>
        <authorList>
            <person name="Barrero R.A."/>
            <person name="Guerrero F.D."/>
            <person name="Moolhuijzen P."/>
            <person name="Goolsby J.A."/>
            <person name="Tidwell J."/>
            <person name="Bellgard S.E."/>
            <person name="Bellgard M.I."/>
        </authorList>
    </citation>
    <scope>NUCLEOTIDE SEQUENCE</scope>
    <source>
        <tissue evidence="1">Shoot tissue taken approximately 20 cm above the soil surface</tissue>
    </source>
</reference>
<dbReference type="AlphaFoldDB" id="A0A0A9ECW2"/>
<dbReference type="EMBL" id="GBRH01201037">
    <property type="protein sequence ID" value="JAD96858.1"/>
    <property type="molecule type" value="Transcribed_RNA"/>
</dbReference>
<sequence>MLRFRRQIPLWLPIFIIA</sequence>